<dbReference type="GO" id="GO:0016740">
    <property type="term" value="F:transferase activity"/>
    <property type="evidence" value="ECO:0007669"/>
    <property type="project" value="UniProtKB-KW"/>
</dbReference>
<dbReference type="InterPro" id="IPR052708">
    <property type="entry name" value="PxpC"/>
</dbReference>
<evidence type="ECO:0000313" key="5">
    <source>
        <dbReference type="EMBL" id="TBW70989.1"/>
    </source>
</evidence>
<dbReference type="PANTHER" id="PTHR43309">
    <property type="entry name" value="5-OXOPROLINASE SUBUNIT C"/>
    <property type="match status" value="1"/>
</dbReference>
<dbReference type="InterPro" id="IPR003778">
    <property type="entry name" value="CT_A_B"/>
</dbReference>
<reference evidence="5 6" key="1">
    <citation type="journal article" date="2019" name="Sci. Transl. Med.">
        <title>Quorum sensing between bacterial species on the skin protects against epidermal injury in atopic dermatitis.</title>
        <authorList>
            <person name="Williams M.R."/>
        </authorList>
    </citation>
    <scope>NUCLEOTIDE SEQUENCE [LARGE SCALE GENOMIC DNA]</scope>
    <source>
        <strain evidence="5 6">E7</strain>
    </source>
</reference>
<keyword evidence="2" id="KW-0378">Hydrolase</keyword>
<evidence type="ECO:0000313" key="6">
    <source>
        <dbReference type="Proteomes" id="UP000293637"/>
    </source>
</evidence>
<gene>
    <name evidence="5" type="ORF">EQ812_10650</name>
</gene>
<keyword evidence="5" id="KW-0808">Transferase</keyword>
<dbReference type="GeneID" id="58089604"/>
<dbReference type="Proteomes" id="UP000293637">
    <property type="component" value="Unassembled WGS sequence"/>
</dbReference>
<dbReference type="EMBL" id="SCHB01000008">
    <property type="protein sequence ID" value="TBW70989.1"/>
    <property type="molecule type" value="Genomic_DNA"/>
</dbReference>
<dbReference type="GO" id="GO:0016787">
    <property type="term" value="F:hydrolase activity"/>
    <property type="evidence" value="ECO:0007669"/>
    <property type="project" value="UniProtKB-KW"/>
</dbReference>
<comment type="caution">
    <text evidence="5">The sequence shown here is derived from an EMBL/GenBank/DDBJ whole genome shotgun (WGS) entry which is preliminary data.</text>
</comment>
<dbReference type="NCBIfam" id="TIGR00724">
    <property type="entry name" value="urea_amlyse_rel"/>
    <property type="match status" value="1"/>
</dbReference>
<dbReference type="Pfam" id="PF02626">
    <property type="entry name" value="CT_A_B"/>
    <property type="match status" value="1"/>
</dbReference>
<dbReference type="AlphaFoldDB" id="A0A4Q9W817"/>
<dbReference type="InterPro" id="IPR029000">
    <property type="entry name" value="Cyclophilin-like_dom_sf"/>
</dbReference>
<evidence type="ECO:0000256" key="2">
    <source>
        <dbReference type="ARBA" id="ARBA00022801"/>
    </source>
</evidence>
<organism evidence="5 6">
    <name type="scientific">Staphylococcus lugdunensis</name>
    <dbReference type="NCBI Taxonomy" id="28035"/>
    <lineage>
        <taxon>Bacteria</taxon>
        <taxon>Bacillati</taxon>
        <taxon>Bacillota</taxon>
        <taxon>Bacilli</taxon>
        <taxon>Bacillales</taxon>
        <taxon>Staphylococcaceae</taxon>
        <taxon>Staphylococcus</taxon>
    </lineage>
</organism>
<dbReference type="GO" id="GO:0005524">
    <property type="term" value="F:ATP binding"/>
    <property type="evidence" value="ECO:0007669"/>
    <property type="project" value="UniProtKB-KW"/>
</dbReference>
<protein>
    <submittedName>
        <fullName evidence="5">Biotin-dependent carboxyltransferase</fullName>
    </submittedName>
</protein>
<feature type="domain" description="Carboxyltransferase" evidence="4">
    <location>
        <begin position="24"/>
        <end position="301"/>
    </location>
</feature>
<evidence type="ECO:0000256" key="3">
    <source>
        <dbReference type="ARBA" id="ARBA00022840"/>
    </source>
</evidence>
<name>A0A4Q9W817_STALU</name>
<sequence>MGIKIIQPGLFSTIQDLGRTGFQHLGISSAGAIDQYSYLIGQTLIQQDGPAIEFTIIGPKIEFSSENSFVLTGAIFAAKLNGTAVNQNVVVQANKGDILEIGPVQQGARGYIFFGQPLDIPIVANSYATHTRTQMGGFYGRTLKKNDSIPVVTNQSYKQQLGKTIEFNAVPEDNIVHIIKGPQYDAFSAECHEQLTAQVYEISDSSDRMGIRLKGTPIPPIESADIISEPVALGSIQVPNDGHPIILLHDRQTVGGYTKIASVSQADIHKLAQFKPGEEILFKWITIEQAIKNLKHFEQVFSSTINEIESTPKFELKHLRQTSKKIAQLIREEQ</sequence>
<keyword evidence="3" id="KW-0067">ATP-binding</keyword>
<evidence type="ECO:0000256" key="1">
    <source>
        <dbReference type="ARBA" id="ARBA00022741"/>
    </source>
</evidence>
<dbReference type="SMART" id="SM00797">
    <property type="entry name" value="AHS2"/>
    <property type="match status" value="1"/>
</dbReference>
<accession>A0A4Q9W817</accession>
<dbReference type="RefSeq" id="WP_002492892.1">
    <property type="nucleotide sequence ID" value="NZ_AP021848.1"/>
</dbReference>
<dbReference type="Gene3D" id="2.40.100.10">
    <property type="entry name" value="Cyclophilin-like"/>
    <property type="match status" value="1"/>
</dbReference>
<dbReference type="PANTHER" id="PTHR43309:SF5">
    <property type="entry name" value="5-OXOPROLINASE SUBUNIT C"/>
    <property type="match status" value="1"/>
</dbReference>
<dbReference type="SUPFAM" id="SSF50891">
    <property type="entry name" value="Cyclophilin-like"/>
    <property type="match status" value="1"/>
</dbReference>
<evidence type="ECO:0000259" key="4">
    <source>
        <dbReference type="SMART" id="SM00797"/>
    </source>
</evidence>
<proteinExistence type="predicted"/>
<keyword evidence="1" id="KW-0547">Nucleotide-binding</keyword>